<proteinExistence type="predicted"/>
<evidence type="ECO:0000313" key="1">
    <source>
        <dbReference type="EMBL" id="KAK0726464.1"/>
    </source>
</evidence>
<name>A0AA40B2L7_9PEZI</name>
<reference evidence="1" key="1">
    <citation type="submission" date="2023-06" db="EMBL/GenBank/DDBJ databases">
        <title>Genome-scale phylogeny and comparative genomics of the fungal order Sordariales.</title>
        <authorList>
            <consortium name="Lawrence Berkeley National Laboratory"/>
            <person name="Hensen N."/>
            <person name="Bonometti L."/>
            <person name="Westerberg I."/>
            <person name="Brannstrom I.O."/>
            <person name="Guillou S."/>
            <person name="Cros-Aarteil S."/>
            <person name="Calhoun S."/>
            <person name="Haridas S."/>
            <person name="Kuo A."/>
            <person name="Mondo S."/>
            <person name="Pangilinan J."/>
            <person name="Riley R."/>
            <person name="Labutti K."/>
            <person name="Andreopoulos B."/>
            <person name="Lipzen A."/>
            <person name="Chen C."/>
            <person name="Yanf M."/>
            <person name="Daum C."/>
            <person name="Ng V."/>
            <person name="Clum A."/>
            <person name="Steindorff A."/>
            <person name="Ohm R."/>
            <person name="Martin F."/>
            <person name="Silar P."/>
            <person name="Natvig D."/>
            <person name="Lalanne C."/>
            <person name="Gautier V."/>
            <person name="Ament-Velasquez S.L."/>
            <person name="Kruys A."/>
            <person name="Hutchinson M.I."/>
            <person name="Powell A.J."/>
            <person name="Barry K."/>
            <person name="Miller A.N."/>
            <person name="Grigoriev I.V."/>
            <person name="Debuchy R."/>
            <person name="Gladieux P."/>
            <person name="Thoren M.H."/>
            <person name="Johannesson H."/>
        </authorList>
    </citation>
    <scope>NUCLEOTIDE SEQUENCE</scope>
    <source>
        <strain evidence="1">CBS 540.89</strain>
    </source>
</reference>
<dbReference type="Proteomes" id="UP001172159">
    <property type="component" value="Unassembled WGS sequence"/>
</dbReference>
<dbReference type="PANTHER" id="PTHR35332:SF2">
    <property type="entry name" value="REGULATION OF ENOLASE PROTEIN 1"/>
    <property type="match status" value="1"/>
</dbReference>
<keyword evidence="2" id="KW-1185">Reference proteome</keyword>
<organism evidence="1 2">
    <name type="scientific">Apiosordaria backusii</name>
    <dbReference type="NCBI Taxonomy" id="314023"/>
    <lineage>
        <taxon>Eukaryota</taxon>
        <taxon>Fungi</taxon>
        <taxon>Dikarya</taxon>
        <taxon>Ascomycota</taxon>
        <taxon>Pezizomycotina</taxon>
        <taxon>Sordariomycetes</taxon>
        <taxon>Sordariomycetidae</taxon>
        <taxon>Sordariales</taxon>
        <taxon>Lasiosphaeriaceae</taxon>
        <taxon>Apiosordaria</taxon>
    </lineage>
</organism>
<sequence>MSSFTIRAPPATDIWRKPPSTDIFNAPSTAPSYLNSTAPLLSFVSTSVTFKLPYTHQYDQGGLLLTFTHPSQKQNKWIKAGIEYYNSTPRLSVVSCDNWADWSVAPLADDPPSTLWTTISIEKGGDENGISLWVYQVLSSAEKVPVREICWVYGLDDLDKWTVEVGAMAARPAKGDLGELEVEVKDMEIKWRE</sequence>
<evidence type="ECO:0000313" key="2">
    <source>
        <dbReference type="Proteomes" id="UP001172159"/>
    </source>
</evidence>
<dbReference type="InterPro" id="IPR009784">
    <property type="entry name" value="DUF1349"/>
</dbReference>
<dbReference type="Gene3D" id="2.60.120.200">
    <property type="match status" value="1"/>
</dbReference>
<dbReference type="EMBL" id="JAUKTV010000010">
    <property type="protein sequence ID" value="KAK0726464.1"/>
    <property type="molecule type" value="Genomic_DNA"/>
</dbReference>
<gene>
    <name evidence="1" type="ORF">B0T21DRAFT_293027</name>
</gene>
<dbReference type="Pfam" id="PF07081">
    <property type="entry name" value="DUF1349"/>
    <property type="match status" value="1"/>
</dbReference>
<accession>A0AA40B2L7</accession>
<dbReference type="PANTHER" id="PTHR35332">
    <property type="entry name" value="REGULATION OF ENOLASE PROTEIN 1"/>
    <property type="match status" value="1"/>
</dbReference>
<dbReference type="AlphaFoldDB" id="A0AA40B2L7"/>
<protein>
    <submittedName>
        <fullName evidence="1">Uncharacterized protein</fullName>
    </submittedName>
</protein>
<comment type="caution">
    <text evidence="1">The sequence shown here is derived from an EMBL/GenBank/DDBJ whole genome shotgun (WGS) entry which is preliminary data.</text>
</comment>